<evidence type="ECO:0000313" key="5">
    <source>
        <dbReference type="EMBL" id="CAI4016987.1"/>
    </source>
</evidence>
<dbReference type="OrthoDB" id="1883493at2759"/>
<organism evidence="5">
    <name type="scientific">Cladocopium goreaui</name>
    <dbReference type="NCBI Taxonomy" id="2562237"/>
    <lineage>
        <taxon>Eukaryota</taxon>
        <taxon>Sar</taxon>
        <taxon>Alveolata</taxon>
        <taxon>Dinophyceae</taxon>
        <taxon>Suessiales</taxon>
        <taxon>Symbiodiniaceae</taxon>
        <taxon>Cladocopium</taxon>
    </lineage>
</organism>
<keyword evidence="2" id="KW-0433">Leucine-rich repeat</keyword>
<dbReference type="Gene3D" id="3.80.10.10">
    <property type="entry name" value="Ribonuclease Inhibitor"/>
    <property type="match status" value="1"/>
</dbReference>
<dbReference type="AlphaFoldDB" id="A0A9P1DUJ2"/>
<evidence type="ECO:0000256" key="2">
    <source>
        <dbReference type="ARBA" id="ARBA00022614"/>
    </source>
</evidence>
<dbReference type="PANTHER" id="PTHR24113:SF12">
    <property type="entry name" value="RAN GTPASE-ACTIVATING PROTEIN 1"/>
    <property type="match status" value="1"/>
</dbReference>
<comment type="caution">
    <text evidence="5">The sequence shown here is derived from an EMBL/GenBank/DDBJ whole genome shotgun (WGS) entry which is preliminary data.</text>
</comment>
<evidence type="ECO:0000313" key="7">
    <source>
        <dbReference type="Proteomes" id="UP001152797"/>
    </source>
</evidence>
<dbReference type="GO" id="GO:0005829">
    <property type="term" value="C:cytosol"/>
    <property type="evidence" value="ECO:0007669"/>
    <property type="project" value="TreeGrafter"/>
</dbReference>
<dbReference type="GO" id="GO:0048471">
    <property type="term" value="C:perinuclear region of cytoplasm"/>
    <property type="evidence" value="ECO:0007669"/>
    <property type="project" value="TreeGrafter"/>
</dbReference>
<dbReference type="GO" id="GO:0006913">
    <property type="term" value="P:nucleocytoplasmic transport"/>
    <property type="evidence" value="ECO:0007669"/>
    <property type="project" value="TreeGrafter"/>
</dbReference>
<dbReference type="PANTHER" id="PTHR24113">
    <property type="entry name" value="RAN GTPASE-ACTIVATING PROTEIN 1"/>
    <property type="match status" value="1"/>
</dbReference>
<dbReference type="GO" id="GO:0005096">
    <property type="term" value="F:GTPase activator activity"/>
    <property type="evidence" value="ECO:0007669"/>
    <property type="project" value="UniProtKB-KW"/>
</dbReference>
<evidence type="ECO:0000313" key="6">
    <source>
        <dbReference type="EMBL" id="CAL1170362.1"/>
    </source>
</evidence>
<keyword evidence="3" id="KW-0677">Repeat</keyword>
<reference evidence="6" key="2">
    <citation type="submission" date="2024-04" db="EMBL/GenBank/DDBJ databases">
        <authorList>
            <person name="Chen Y."/>
            <person name="Shah S."/>
            <person name="Dougan E. K."/>
            <person name="Thang M."/>
            <person name="Chan C."/>
        </authorList>
    </citation>
    <scope>NUCLEOTIDE SEQUENCE [LARGE SCALE GENOMIC DNA]</scope>
</reference>
<dbReference type="EMBL" id="CAMXCT020006613">
    <property type="protein sequence ID" value="CAL1170362.1"/>
    <property type="molecule type" value="Genomic_DNA"/>
</dbReference>
<dbReference type="SMART" id="SM00368">
    <property type="entry name" value="LRR_RI"/>
    <property type="match status" value="2"/>
</dbReference>
<gene>
    <name evidence="5" type="ORF">C1SCF055_LOCUS41667</name>
</gene>
<name>A0A9P1DUJ2_9DINO</name>
<keyword evidence="1" id="KW-0343">GTPase activation</keyword>
<accession>A0A9P1DUJ2</accession>
<dbReference type="GO" id="GO:0031267">
    <property type="term" value="F:small GTPase binding"/>
    <property type="evidence" value="ECO:0007669"/>
    <property type="project" value="TreeGrafter"/>
</dbReference>
<dbReference type="SUPFAM" id="SSF52047">
    <property type="entry name" value="RNI-like"/>
    <property type="match status" value="1"/>
</dbReference>
<dbReference type="InterPro" id="IPR001611">
    <property type="entry name" value="Leu-rich_rpt"/>
</dbReference>
<keyword evidence="7" id="KW-1185">Reference proteome</keyword>
<dbReference type="InterPro" id="IPR032675">
    <property type="entry name" value="LRR_dom_sf"/>
</dbReference>
<dbReference type="Pfam" id="PF13516">
    <property type="entry name" value="LRR_6"/>
    <property type="match status" value="2"/>
</dbReference>
<sequence>MNFSKTKMTNDGLREVVKFCQRCPELRVLKLFQNQLDDEGCKELLSVFKDCTALEELHLSHNWITEKGVEMLATAALENLTSRFSRPFWLRVEHNNFSYASSFIEDLKTKFHPQICGREDRRHCSNFRCIKDCRMHIPFLVDERGSKGSQGNWGRWNNNSQEEWSYNYDQKYKASHKSRSRSPPTQPIRLKERQLSPPMMRAKRPRERSDRSPIDRRESYYQDTDYPAYSNRRMRNEPAYSTSKSYSASKPFKNARPNQPPKQQAPAGPVRRPPSPPLPKQKSQQAQYALPAPLQGQAPPDVDGFPGGRACTDAFQGSQGQTSTTATACRGTSSTKGTCTYGGADGQVTTADIVWLAADDDRGSGLLLILQAVQP</sequence>
<feature type="region of interest" description="Disordered" evidence="4">
    <location>
        <begin position="171"/>
        <end position="288"/>
    </location>
</feature>
<dbReference type="GO" id="GO:0005634">
    <property type="term" value="C:nucleus"/>
    <property type="evidence" value="ECO:0007669"/>
    <property type="project" value="TreeGrafter"/>
</dbReference>
<evidence type="ECO:0000256" key="4">
    <source>
        <dbReference type="SAM" id="MobiDB-lite"/>
    </source>
</evidence>
<protein>
    <submittedName>
        <fullName evidence="5">Uncharacterized protein</fullName>
    </submittedName>
</protein>
<dbReference type="EMBL" id="CAMXCT030006613">
    <property type="protein sequence ID" value="CAL4804299.1"/>
    <property type="molecule type" value="Genomic_DNA"/>
</dbReference>
<evidence type="ECO:0000256" key="1">
    <source>
        <dbReference type="ARBA" id="ARBA00022468"/>
    </source>
</evidence>
<proteinExistence type="predicted"/>
<feature type="compositionally biased region" description="Low complexity" evidence="4">
    <location>
        <begin position="238"/>
        <end position="251"/>
    </location>
</feature>
<feature type="compositionally biased region" description="Basic and acidic residues" evidence="4">
    <location>
        <begin position="207"/>
        <end position="220"/>
    </location>
</feature>
<dbReference type="EMBL" id="CAMXCT010006613">
    <property type="protein sequence ID" value="CAI4016987.1"/>
    <property type="molecule type" value="Genomic_DNA"/>
</dbReference>
<reference evidence="5" key="1">
    <citation type="submission" date="2022-10" db="EMBL/GenBank/DDBJ databases">
        <authorList>
            <person name="Chen Y."/>
            <person name="Dougan E. K."/>
            <person name="Chan C."/>
            <person name="Rhodes N."/>
            <person name="Thang M."/>
        </authorList>
    </citation>
    <scope>NUCLEOTIDE SEQUENCE</scope>
</reference>
<evidence type="ECO:0000256" key="3">
    <source>
        <dbReference type="ARBA" id="ARBA00022737"/>
    </source>
</evidence>
<dbReference type="Proteomes" id="UP001152797">
    <property type="component" value="Unassembled WGS sequence"/>
</dbReference>
<dbReference type="InterPro" id="IPR027038">
    <property type="entry name" value="RanGap"/>
</dbReference>